<dbReference type="PANTHER" id="PTHR33744">
    <property type="entry name" value="CARBOHYDRATE DIACID REGULATOR"/>
    <property type="match status" value="1"/>
</dbReference>
<dbReference type="EMBL" id="JAAKZZ010000213">
    <property type="protein sequence ID" value="NGO70611.1"/>
    <property type="molecule type" value="Genomic_DNA"/>
</dbReference>
<keyword evidence="4" id="KW-1185">Reference proteome</keyword>
<name>A0A6G4X1S5_9ACTN</name>
<reference evidence="3 4" key="1">
    <citation type="submission" date="2020-02" db="EMBL/GenBank/DDBJ databases">
        <title>Whole-genome analyses of novel actinobacteria.</title>
        <authorList>
            <person name="Sahin N."/>
            <person name="Tatar D."/>
        </authorList>
    </citation>
    <scope>NUCLEOTIDE SEQUENCE [LARGE SCALE GENOMIC DNA]</scope>
    <source>
        <strain evidence="3 4">SB3404</strain>
    </source>
</reference>
<evidence type="ECO:0000313" key="3">
    <source>
        <dbReference type="EMBL" id="NGO70611.1"/>
    </source>
</evidence>
<feature type="region of interest" description="Disordered" evidence="1">
    <location>
        <begin position="85"/>
        <end position="115"/>
    </location>
</feature>
<evidence type="ECO:0000256" key="1">
    <source>
        <dbReference type="SAM" id="MobiDB-lite"/>
    </source>
</evidence>
<feature type="domain" description="Purine catabolism PurC-like" evidence="2">
    <location>
        <begin position="7"/>
        <end position="86"/>
    </location>
</feature>
<accession>A0A6G4X1S5</accession>
<gene>
    <name evidence="3" type="ORF">G5C65_20095</name>
</gene>
<dbReference type="InterPro" id="IPR012914">
    <property type="entry name" value="PucR_dom"/>
</dbReference>
<sequence length="407" mass="43192">MPPTIRDVLALDPVRRAGAQVLAGDGLLDRPVRWVHVSQLTDLTGLLRGGELVLTTADPLRGGPARAGDYLRHLEAAGAAGVVIEPPDADASPDTDRVTDRDTGGDTDRDTDRDTGGGFAALLRTAAAGAGFPVVLLGGTVRFVEVTEAVHRRIVNEQYEEVRFAQRAHEVFTALSLEAAPPEVIVARAAELAGAAVVYEDVAHRVLASAPGPLDSGTELLADWERRARLAAEEWRHTPVDVHGERWGRLVMPGRARPSGGDGRRLGMVLERAAQALTLRLMAEQSQADVALRAQSGLISELVAGRAGTEAEALVRARAVGLRPGALYLPVAVRYAAGAAAGSSEEFRRDREFVAALTRTVRAAGLSSLTSSVRIGEVALVLSCPRPDDEDWLLKRFAAALARQVPG</sequence>
<comment type="caution">
    <text evidence="3">The sequence shown here is derived from an EMBL/GenBank/DDBJ whole genome shotgun (WGS) entry which is preliminary data.</text>
</comment>
<dbReference type="RefSeq" id="WP_165300273.1">
    <property type="nucleotide sequence ID" value="NZ_JAAKZZ010000213.1"/>
</dbReference>
<dbReference type="PANTHER" id="PTHR33744:SF1">
    <property type="entry name" value="DNA-BINDING TRANSCRIPTIONAL ACTIVATOR ADER"/>
    <property type="match status" value="1"/>
</dbReference>
<dbReference type="AlphaFoldDB" id="A0A6G4X1S5"/>
<feature type="non-terminal residue" evidence="3">
    <location>
        <position position="407"/>
    </location>
</feature>
<evidence type="ECO:0000259" key="2">
    <source>
        <dbReference type="Pfam" id="PF07905"/>
    </source>
</evidence>
<dbReference type="Pfam" id="PF07905">
    <property type="entry name" value="PucR"/>
    <property type="match status" value="1"/>
</dbReference>
<feature type="compositionally biased region" description="Basic and acidic residues" evidence="1">
    <location>
        <begin position="94"/>
        <end position="115"/>
    </location>
</feature>
<protein>
    <submittedName>
        <fullName evidence="3">PucR family transcriptional regulator</fullName>
    </submittedName>
</protein>
<evidence type="ECO:0000313" key="4">
    <source>
        <dbReference type="Proteomes" id="UP000477722"/>
    </source>
</evidence>
<dbReference type="InterPro" id="IPR051448">
    <property type="entry name" value="CdaR-like_regulators"/>
</dbReference>
<proteinExistence type="predicted"/>
<organism evidence="3 4">
    <name type="scientific">Streptomyces boncukensis</name>
    <dbReference type="NCBI Taxonomy" id="2711219"/>
    <lineage>
        <taxon>Bacteria</taxon>
        <taxon>Bacillati</taxon>
        <taxon>Actinomycetota</taxon>
        <taxon>Actinomycetes</taxon>
        <taxon>Kitasatosporales</taxon>
        <taxon>Streptomycetaceae</taxon>
        <taxon>Streptomyces</taxon>
    </lineage>
</organism>
<dbReference type="Proteomes" id="UP000477722">
    <property type="component" value="Unassembled WGS sequence"/>
</dbReference>